<dbReference type="EMBL" id="MU005651">
    <property type="protein sequence ID" value="KAF2675721.1"/>
    <property type="molecule type" value="Genomic_DNA"/>
</dbReference>
<evidence type="ECO:0000313" key="2">
    <source>
        <dbReference type="Proteomes" id="UP000799291"/>
    </source>
</evidence>
<sequence length="113" mass="12325">MPSNAIRELRLHHTLITHDQPTKPSLLSSAVQSSINTAHYTNQINRFYLAALLSEKNRQEPRLRRWEYAGGGGYVFEAQWMGLVAQRWEGGIGACVGEGLYGGVDGGAVGAVV</sequence>
<keyword evidence="2" id="KW-1185">Reference proteome</keyword>
<dbReference type="AlphaFoldDB" id="A0A6G1ICM9"/>
<protein>
    <submittedName>
        <fullName evidence="1">Uncharacterized protein</fullName>
    </submittedName>
</protein>
<reference evidence="1" key="1">
    <citation type="journal article" date="2020" name="Stud. Mycol.">
        <title>101 Dothideomycetes genomes: a test case for predicting lifestyles and emergence of pathogens.</title>
        <authorList>
            <person name="Haridas S."/>
            <person name="Albert R."/>
            <person name="Binder M."/>
            <person name="Bloem J."/>
            <person name="Labutti K."/>
            <person name="Salamov A."/>
            <person name="Andreopoulos B."/>
            <person name="Baker S."/>
            <person name="Barry K."/>
            <person name="Bills G."/>
            <person name="Bluhm B."/>
            <person name="Cannon C."/>
            <person name="Castanera R."/>
            <person name="Culley D."/>
            <person name="Daum C."/>
            <person name="Ezra D."/>
            <person name="Gonzalez J."/>
            <person name="Henrissat B."/>
            <person name="Kuo A."/>
            <person name="Liang C."/>
            <person name="Lipzen A."/>
            <person name="Lutzoni F."/>
            <person name="Magnuson J."/>
            <person name="Mondo S."/>
            <person name="Nolan M."/>
            <person name="Ohm R."/>
            <person name="Pangilinan J."/>
            <person name="Park H.-J."/>
            <person name="Ramirez L."/>
            <person name="Alfaro M."/>
            <person name="Sun H."/>
            <person name="Tritt A."/>
            <person name="Yoshinaga Y."/>
            <person name="Zwiers L.-H."/>
            <person name="Turgeon B."/>
            <person name="Goodwin S."/>
            <person name="Spatafora J."/>
            <person name="Crous P."/>
            <person name="Grigoriev I."/>
        </authorList>
    </citation>
    <scope>NUCLEOTIDE SEQUENCE</scope>
    <source>
        <strain evidence="1">CBS 122367</strain>
    </source>
</reference>
<proteinExistence type="predicted"/>
<organism evidence="1 2">
    <name type="scientific">Lentithecium fluviatile CBS 122367</name>
    <dbReference type="NCBI Taxonomy" id="1168545"/>
    <lineage>
        <taxon>Eukaryota</taxon>
        <taxon>Fungi</taxon>
        <taxon>Dikarya</taxon>
        <taxon>Ascomycota</taxon>
        <taxon>Pezizomycotina</taxon>
        <taxon>Dothideomycetes</taxon>
        <taxon>Pleosporomycetidae</taxon>
        <taxon>Pleosporales</taxon>
        <taxon>Massarineae</taxon>
        <taxon>Lentitheciaceae</taxon>
        <taxon>Lentithecium</taxon>
    </lineage>
</organism>
<accession>A0A6G1ICM9</accession>
<gene>
    <name evidence="1" type="ORF">K458DRAFT_206366</name>
</gene>
<name>A0A6G1ICM9_9PLEO</name>
<dbReference type="Proteomes" id="UP000799291">
    <property type="component" value="Unassembled WGS sequence"/>
</dbReference>
<evidence type="ECO:0000313" key="1">
    <source>
        <dbReference type="EMBL" id="KAF2675721.1"/>
    </source>
</evidence>